<protein>
    <submittedName>
        <fullName evidence="2">Toll/interleukin-1 receptor-like protein</fullName>
    </submittedName>
</protein>
<dbReference type="SMART" id="SM00255">
    <property type="entry name" value="TIR"/>
    <property type="match status" value="1"/>
</dbReference>
<dbReference type="PROSITE" id="PS50104">
    <property type="entry name" value="TIR"/>
    <property type="match status" value="1"/>
</dbReference>
<evidence type="ECO:0000313" key="2">
    <source>
        <dbReference type="EMBL" id="OAY75106.1"/>
    </source>
</evidence>
<name>A0A199VE01_ANACO</name>
<dbReference type="PANTHER" id="PTHR31008:SF16">
    <property type="entry name" value="TOLL-INTERLEUKIN-RESISTANCE (TIR) DOMAIN FAMILY PROTEIN"/>
    <property type="match status" value="1"/>
</dbReference>
<dbReference type="InterPro" id="IPR035897">
    <property type="entry name" value="Toll_tir_struct_dom_sf"/>
</dbReference>
<comment type="caution">
    <text evidence="2">The sequence shown here is derived from an EMBL/GenBank/DDBJ whole genome shotgun (WGS) entry which is preliminary data.</text>
</comment>
<sequence length="202" mass="22556">MASLVRRAICKRVTSGRVLDAAAAAAAAAVPRTRAVMVPTPRCDVFINHRGVDTKRTVAELLYDRLAQHNVRSFLDNRTMEPGDKLFETINAAILQCKIGIAIFSPRYCESSFCLHELSMLVESRKKLIPIFCDVKPSELLLTDIHCKSETPEQIDRFKMALQEAKYTVGLTFDSQNGNFANLVSRTAEIVLKNINQGSSRR</sequence>
<accession>A0A199VE01</accession>
<dbReference type="EMBL" id="LSRQ01002211">
    <property type="protein sequence ID" value="OAY75106.1"/>
    <property type="molecule type" value="Genomic_DNA"/>
</dbReference>
<dbReference type="Gene3D" id="3.40.50.10140">
    <property type="entry name" value="Toll/interleukin-1 receptor homology (TIR) domain"/>
    <property type="match status" value="1"/>
</dbReference>
<keyword evidence="2" id="KW-0675">Receptor</keyword>
<dbReference type="SUPFAM" id="SSF52200">
    <property type="entry name" value="Toll/Interleukin receptor TIR domain"/>
    <property type="match status" value="1"/>
</dbReference>
<gene>
    <name evidence="2" type="ORF">ACMD2_27303</name>
</gene>
<dbReference type="Pfam" id="PF01582">
    <property type="entry name" value="TIR"/>
    <property type="match status" value="1"/>
</dbReference>
<dbReference type="InterPro" id="IPR000157">
    <property type="entry name" value="TIR_dom"/>
</dbReference>
<dbReference type="GO" id="GO:0007165">
    <property type="term" value="P:signal transduction"/>
    <property type="evidence" value="ECO:0007669"/>
    <property type="project" value="InterPro"/>
</dbReference>
<organism evidence="2 3">
    <name type="scientific">Ananas comosus</name>
    <name type="common">Pineapple</name>
    <name type="synonym">Ananas ananas</name>
    <dbReference type="NCBI Taxonomy" id="4615"/>
    <lineage>
        <taxon>Eukaryota</taxon>
        <taxon>Viridiplantae</taxon>
        <taxon>Streptophyta</taxon>
        <taxon>Embryophyta</taxon>
        <taxon>Tracheophyta</taxon>
        <taxon>Spermatophyta</taxon>
        <taxon>Magnoliopsida</taxon>
        <taxon>Liliopsida</taxon>
        <taxon>Poales</taxon>
        <taxon>Bromeliaceae</taxon>
        <taxon>Bromelioideae</taxon>
        <taxon>Ananas</taxon>
    </lineage>
</organism>
<evidence type="ECO:0000259" key="1">
    <source>
        <dbReference type="PROSITE" id="PS50104"/>
    </source>
</evidence>
<dbReference type="AlphaFoldDB" id="A0A199VE01"/>
<evidence type="ECO:0000313" key="3">
    <source>
        <dbReference type="Proteomes" id="UP000092600"/>
    </source>
</evidence>
<dbReference type="PANTHER" id="PTHR31008">
    <property type="entry name" value="COP1-INTERACTING PROTEIN-RELATED"/>
    <property type="match status" value="1"/>
</dbReference>
<feature type="domain" description="TIR" evidence="1">
    <location>
        <begin position="41"/>
        <end position="166"/>
    </location>
</feature>
<proteinExistence type="predicted"/>
<reference evidence="2 3" key="1">
    <citation type="journal article" date="2016" name="DNA Res.">
        <title>The draft genome of MD-2 pineapple using hybrid error correction of long reads.</title>
        <authorList>
            <person name="Redwan R.M."/>
            <person name="Saidin A."/>
            <person name="Kumar S.V."/>
        </authorList>
    </citation>
    <scope>NUCLEOTIDE SEQUENCE [LARGE SCALE GENOMIC DNA]</scope>
    <source>
        <strain evidence="3">cv. MD2</strain>
        <tissue evidence="2">Leaf</tissue>
    </source>
</reference>
<dbReference type="Proteomes" id="UP000092600">
    <property type="component" value="Unassembled WGS sequence"/>
</dbReference>